<protein>
    <submittedName>
        <fullName evidence="3">Putative toxin-antitoxin system antitoxin component, TIGR02293 family</fullName>
    </submittedName>
</protein>
<organism evidence="3 4">
    <name type="scientific">Aequorivita sublithincola (strain DSM 14238 / LMG 21431 / ACAM 643 / 9-3)</name>
    <dbReference type="NCBI Taxonomy" id="746697"/>
    <lineage>
        <taxon>Bacteria</taxon>
        <taxon>Pseudomonadati</taxon>
        <taxon>Bacteroidota</taxon>
        <taxon>Flavobacteriia</taxon>
        <taxon>Flavobacteriales</taxon>
        <taxon>Flavobacteriaceae</taxon>
        <taxon>Aequorivita</taxon>
    </lineage>
</organism>
<dbReference type="EMBL" id="CP003280">
    <property type="protein sequence ID" value="AFL80323.1"/>
    <property type="molecule type" value="Genomic_DNA"/>
</dbReference>
<keyword evidence="4" id="KW-1185">Reference proteome</keyword>
<dbReference type="KEGG" id="asl:Aeqsu_0819"/>
<dbReference type="PATRIC" id="fig|746697.3.peg.822"/>
<evidence type="ECO:0000313" key="3">
    <source>
        <dbReference type="EMBL" id="AFL80323.1"/>
    </source>
</evidence>
<dbReference type="InterPro" id="IPR024467">
    <property type="entry name" value="Xre/MbcA/ParS-like_toxin-bd"/>
</dbReference>
<dbReference type="InterPro" id="IPR046847">
    <property type="entry name" value="Xre-like_HTH"/>
</dbReference>
<reference evidence="3 4" key="1">
    <citation type="submission" date="2012-06" db="EMBL/GenBank/DDBJ databases">
        <title>The complete genome of Aequorivita sublithincola DSM 14238.</title>
        <authorList>
            <consortium name="US DOE Joint Genome Institute (JGI-PGF)"/>
            <person name="Lucas S."/>
            <person name="Copeland A."/>
            <person name="Lapidus A."/>
            <person name="Goodwin L."/>
            <person name="Pitluck S."/>
            <person name="Peters L."/>
            <person name="Munk A.C.C."/>
            <person name="Kyrpides N."/>
            <person name="Mavromatis K."/>
            <person name="Pagani I."/>
            <person name="Ivanova N."/>
            <person name="Ovchinnikova G."/>
            <person name="Zeytun A."/>
            <person name="Detter J.C."/>
            <person name="Han C."/>
            <person name="Land M."/>
            <person name="Hauser L."/>
            <person name="Markowitz V."/>
            <person name="Cheng J.-F."/>
            <person name="Hugenholtz P."/>
            <person name="Woyke T."/>
            <person name="Wu D."/>
            <person name="Tindall B."/>
            <person name="Faehnrich R."/>
            <person name="Brambilla E."/>
            <person name="Klenk H.-P."/>
            <person name="Eisen J.A."/>
        </authorList>
    </citation>
    <scope>NUCLEOTIDE SEQUENCE [LARGE SCALE GENOMIC DNA]</scope>
    <source>
        <strain evidence="4">DSM 14238 / LMG 21431 / ACAM 643 / 9-3</strain>
    </source>
</reference>
<name>I3YTK5_AEQSU</name>
<accession>I3YTK5</accession>
<evidence type="ECO:0000259" key="2">
    <source>
        <dbReference type="Pfam" id="PF20432"/>
    </source>
</evidence>
<dbReference type="STRING" id="746697.Aeqsu_0819"/>
<dbReference type="HOGENOM" id="CLU_109353_4_3_10"/>
<dbReference type="eggNOG" id="COG5642">
    <property type="taxonomic scope" value="Bacteria"/>
</dbReference>
<sequence length="178" mass="20682">MLIRTNVVILKTNVFAMSYDEQNIAINEVNESLSVYVKNIGNVSRKISFADFFQDKMLLVQAIRRGLPYSIFSQIKSFTPFTDADWAEYLDLSSKTLQRYRDDKNFYFKPIHSEKIFELAEVTNFGIEVFGSSEKFYRWLNSPTYSLNGHKPGELIKDSYGKEMVMAELNRIEHGIFA</sequence>
<dbReference type="InterPro" id="IPR011979">
    <property type="entry name" value="Antitox_Xre"/>
</dbReference>
<dbReference type="Pfam" id="PF20432">
    <property type="entry name" value="Xre-like-HTH"/>
    <property type="match status" value="1"/>
</dbReference>
<dbReference type="NCBIfam" id="TIGR02293">
    <property type="entry name" value="TAS_TIGR02293"/>
    <property type="match status" value="1"/>
</dbReference>
<feature type="domain" description="Antitoxin Xre/MbcA/ParS-like toxin-binding" evidence="1">
    <location>
        <begin position="127"/>
        <end position="175"/>
    </location>
</feature>
<dbReference type="Pfam" id="PF09722">
    <property type="entry name" value="Xre_MbcA_ParS_C"/>
    <property type="match status" value="1"/>
</dbReference>
<evidence type="ECO:0000259" key="1">
    <source>
        <dbReference type="Pfam" id="PF09722"/>
    </source>
</evidence>
<dbReference type="AlphaFoldDB" id="I3YTK5"/>
<gene>
    <name evidence="3" type="ordered locus">Aeqsu_0819</name>
</gene>
<proteinExistence type="predicted"/>
<dbReference type="GO" id="GO:0003677">
    <property type="term" value="F:DNA binding"/>
    <property type="evidence" value="ECO:0007669"/>
    <property type="project" value="InterPro"/>
</dbReference>
<dbReference type="Proteomes" id="UP000006049">
    <property type="component" value="Chromosome"/>
</dbReference>
<feature type="domain" description="Antitoxin Xre-like helix-turn-helix" evidence="2">
    <location>
        <begin position="59"/>
        <end position="120"/>
    </location>
</feature>
<evidence type="ECO:0000313" key="4">
    <source>
        <dbReference type="Proteomes" id="UP000006049"/>
    </source>
</evidence>